<comment type="caution">
    <text evidence="8">The sequence shown here is derived from an EMBL/GenBank/DDBJ whole genome shotgun (WGS) entry which is preliminary data.</text>
</comment>
<dbReference type="GO" id="GO:0006053">
    <property type="term" value="P:N-acetylmannosamine catabolic process"/>
    <property type="evidence" value="ECO:0007669"/>
    <property type="project" value="TreeGrafter"/>
</dbReference>
<dbReference type="Proteomes" id="UP000284277">
    <property type="component" value="Unassembled WGS sequence"/>
</dbReference>
<protein>
    <recommendedName>
        <fullName evidence="7">Putative N-acetylmannosamine-6-phosphate 2-epimerase</fullName>
        <ecNumber evidence="7">5.1.3.9</ecNumber>
    </recommendedName>
    <alternativeName>
        <fullName evidence="7">ManNAc-6-P epimerase</fullName>
    </alternativeName>
</protein>
<dbReference type="HAMAP" id="MF_01235">
    <property type="entry name" value="ManNAc6P_epimer"/>
    <property type="match status" value="1"/>
</dbReference>
<comment type="catalytic activity">
    <reaction evidence="1 7">
        <text>an N-acyl-D-glucosamine 6-phosphate = an N-acyl-D-mannosamine 6-phosphate</text>
        <dbReference type="Rhea" id="RHEA:23932"/>
        <dbReference type="ChEBI" id="CHEBI:57599"/>
        <dbReference type="ChEBI" id="CHEBI:57666"/>
        <dbReference type="EC" id="5.1.3.9"/>
    </reaction>
</comment>
<dbReference type="CDD" id="cd04729">
    <property type="entry name" value="NanE"/>
    <property type="match status" value="1"/>
</dbReference>
<evidence type="ECO:0000256" key="4">
    <source>
        <dbReference type="ARBA" id="ARBA00007439"/>
    </source>
</evidence>
<evidence type="ECO:0000313" key="9">
    <source>
        <dbReference type="Proteomes" id="UP000284277"/>
    </source>
</evidence>
<evidence type="ECO:0000313" key="8">
    <source>
        <dbReference type="EMBL" id="RKD32594.1"/>
    </source>
</evidence>
<evidence type="ECO:0000256" key="2">
    <source>
        <dbReference type="ARBA" id="ARBA00002147"/>
    </source>
</evidence>
<reference evidence="8 9" key="1">
    <citation type="submission" date="2016-08" db="EMBL/GenBank/DDBJ databases">
        <title>A new outlook on sporulation: Clostridium algidixylanolyticum.</title>
        <authorList>
            <person name="Poppleton D.I."/>
            <person name="Gribaldo S."/>
        </authorList>
    </citation>
    <scope>NUCLEOTIDE SEQUENCE [LARGE SCALE GENOMIC DNA]</scope>
    <source>
        <strain evidence="8 9">SPL73</strain>
    </source>
</reference>
<dbReference type="RefSeq" id="WP_120196303.1">
    <property type="nucleotide sequence ID" value="NZ_MCIA01000010.1"/>
</dbReference>
<name>A0A419T4X2_9FIRM</name>
<dbReference type="GO" id="GO:0005829">
    <property type="term" value="C:cytosol"/>
    <property type="evidence" value="ECO:0007669"/>
    <property type="project" value="TreeGrafter"/>
</dbReference>
<comment type="function">
    <text evidence="2 7">Converts N-acetylmannosamine-6-phosphate (ManNAc-6-P) to N-acetylglucosamine-6-phosphate (GlcNAc-6-P).</text>
</comment>
<evidence type="ECO:0000256" key="5">
    <source>
        <dbReference type="ARBA" id="ARBA00023235"/>
    </source>
</evidence>
<dbReference type="InterPro" id="IPR007260">
    <property type="entry name" value="NanE"/>
</dbReference>
<accession>A0A419T4X2</accession>
<dbReference type="FunFam" id="3.20.20.70:FF:000035">
    <property type="entry name" value="Putative N-acetylmannosamine-6-phosphate 2-epimerase"/>
    <property type="match status" value="1"/>
</dbReference>
<dbReference type="SUPFAM" id="SSF51366">
    <property type="entry name" value="Ribulose-phoshate binding barrel"/>
    <property type="match status" value="1"/>
</dbReference>
<keyword evidence="6 7" id="KW-0119">Carbohydrate metabolism</keyword>
<dbReference type="EMBL" id="MCIA01000010">
    <property type="protein sequence ID" value="RKD32594.1"/>
    <property type="molecule type" value="Genomic_DNA"/>
</dbReference>
<dbReference type="UniPathway" id="UPA00629">
    <property type="reaction ID" value="UER00682"/>
</dbReference>
<gene>
    <name evidence="7" type="primary">nanE</name>
    <name evidence="8" type="ORF">BET01_16935</name>
</gene>
<dbReference type="PANTHER" id="PTHR36204">
    <property type="entry name" value="N-ACETYLMANNOSAMINE-6-PHOSPHATE 2-EPIMERASE-RELATED"/>
    <property type="match status" value="1"/>
</dbReference>
<proteinExistence type="inferred from homology"/>
<dbReference type="PANTHER" id="PTHR36204:SF1">
    <property type="entry name" value="N-ACETYLMANNOSAMINE-6-PHOSPHATE 2-EPIMERASE-RELATED"/>
    <property type="match status" value="1"/>
</dbReference>
<comment type="pathway">
    <text evidence="3 7">Amino-sugar metabolism; N-acetylneuraminate degradation; D-fructose 6-phosphate from N-acetylneuraminate: step 3/5.</text>
</comment>
<evidence type="ECO:0000256" key="6">
    <source>
        <dbReference type="ARBA" id="ARBA00023277"/>
    </source>
</evidence>
<dbReference type="OrthoDB" id="9781704at2"/>
<dbReference type="AlphaFoldDB" id="A0A419T4X2"/>
<comment type="similarity">
    <text evidence="4 7">Belongs to the NanE family.</text>
</comment>
<keyword evidence="9" id="KW-1185">Reference proteome</keyword>
<dbReference type="GO" id="GO:0047465">
    <property type="term" value="F:N-acylglucosamine-6-phosphate 2-epimerase activity"/>
    <property type="evidence" value="ECO:0007669"/>
    <property type="project" value="UniProtKB-EC"/>
</dbReference>
<organism evidence="8 9">
    <name type="scientific">Lacrimispora algidixylanolytica</name>
    <dbReference type="NCBI Taxonomy" id="94868"/>
    <lineage>
        <taxon>Bacteria</taxon>
        <taxon>Bacillati</taxon>
        <taxon>Bacillota</taxon>
        <taxon>Clostridia</taxon>
        <taxon>Lachnospirales</taxon>
        <taxon>Lachnospiraceae</taxon>
        <taxon>Lacrimispora</taxon>
    </lineage>
</organism>
<dbReference type="Pfam" id="PF04131">
    <property type="entry name" value="NanE"/>
    <property type="match status" value="1"/>
</dbReference>
<sequence length="235" mass="25928">MRKNLYDKLRNGLIVSCQALSDEPLYSPHIMSRMAYAAKEGGAVGIRANTVVDITAIKQEVDLPIIGIVKREYDGSEVYITPTMKEIDELVSCEAEIIAIDATNRPRPGGRTLSEFWKEVKEKYPDQLFMADCASYEEGMNAASLGFDFIGTTMSGYTEETKDANLPNHELMRRLSLDSPKPVIAEGGIWTPEQLKEAFSLGVFAAVIGSAITRPRDITKHFISGSGCRSGNEIR</sequence>
<dbReference type="GO" id="GO:0019262">
    <property type="term" value="P:N-acetylneuraminate catabolic process"/>
    <property type="evidence" value="ECO:0007669"/>
    <property type="project" value="UniProtKB-UniRule"/>
</dbReference>
<dbReference type="GO" id="GO:0005975">
    <property type="term" value="P:carbohydrate metabolic process"/>
    <property type="evidence" value="ECO:0007669"/>
    <property type="project" value="UniProtKB-UniRule"/>
</dbReference>
<evidence type="ECO:0000256" key="3">
    <source>
        <dbReference type="ARBA" id="ARBA00005081"/>
    </source>
</evidence>
<keyword evidence="5 7" id="KW-0413">Isomerase</keyword>
<dbReference type="NCBIfam" id="NF002231">
    <property type="entry name" value="PRK01130.1"/>
    <property type="match status" value="1"/>
</dbReference>
<dbReference type="EC" id="5.1.3.9" evidence="7"/>
<evidence type="ECO:0000256" key="7">
    <source>
        <dbReference type="HAMAP-Rule" id="MF_01235"/>
    </source>
</evidence>
<dbReference type="Gene3D" id="3.20.20.70">
    <property type="entry name" value="Aldolase class I"/>
    <property type="match status" value="1"/>
</dbReference>
<evidence type="ECO:0000256" key="1">
    <source>
        <dbReference type="ARBA" id="ARBA00000056"/>
    </source>
</evidence>
<dbReference type="InterPro" id="IPR011060">
    <property type="entry name" value="RibuloseP-bd_barrel"/>
</dbReference>
<dbReference type="InterPro" id="IPR013785">
    <property type="entry name" value="Aldolase_TIM"/>
</dbReference>